<feature type="transmembrane region" description="Helical" evidence="1">
    <location>
        <begin position="32"/>
        <end position="55"/>
    </location>
</feature>
<feature type="transmembrane region" description="Helical" evidence="1">
    <location>
        <begin position="154"/>
        <end position="170"/>
    </location>
</feature>
<feature type="transmembrane region" description="Helical" evidence="1">
    <location>
        <begin position="75"/>
        <end position="94"/>
    </location>
</feature>
<evidence type="ECO:0000313" key="3">
    <source>
        <dbReference type="EMBL" id="GAA4500687.1"/>
    </source>
</evidence>
<feature type="transmembrane region" description="Helical" evidence="1">
    <location>
        <begin position="202"/>
        <end position="223"/>
    </location>
</feature>
<keyword evidence="1" id="KW-0472">Membrane</keyword>
<evidence type="ECO:0000259" key="2">
    <source>
        <dbReference type="Pfam" id="PF14360"/>
    </source>
</evidence>
<name>A0ABP8QBJ1_9BACT</name>
<dbReference type="Proteomes" id="UP001501243">
    <property type="component" value="Unassembled WGS sequence"/>
</dbReference>
<feature type="transmembrane region" description="Helical" evidence="1">
    <location>
        <begin position="177"/>
        <end position="196"/>
    </location>
</feature>
<keyword evidence="1" id="KW-1133">Transmembrane helix</keyword>
<reference evidence="4" key="1">
    <citation type="journal article" date="2019" name="Int. J. Syst. Evol. Microbiol.">
        <title>The Global Catalogue of Microorganisms (GCM) 10K type strain sequencing project: providing services to taxonomists for standard genome sequencing and annotation.</title>
        <authorList>
            <consortium name="The Broad Institute Genomics Platform"/>
            <consortium name="The Broad Institute Genome Sequencing Center for Infectious Disease"/>
            <person name="Wu L."/>
            <person name="Ma J."/>
        </authorList>
    </citation>
    <scope>NUCLEOTIDE SEQUENCE [LARGE SCALE GENOMIC DNA]</scope>
    <source>
        <strain evidence="4">JCM 17841</strain>
    </source>
</reference>
<sequence length="234" mass="25770">MLSTALPDTEEESGPLSAWATGLARPAFRLSWALLVVLLFGGMVPLVPGFFLWVQSREGAVLADPLLRLLPRHDVATSVFVLMYGAVLVAVGWLTRHPQLFLRGLWAYFILLVLRIGTIWLWALNPPLDLIPMPDPFTAFFFHTAASQAITKDLFFSGHTATVAILALAVRGRVLRPALMVVAVLIGVLVLVQRVHYSYDVLAAPLFAWFAYWLAGIITAPAIRPEKCLAEEIA</sequence>
<dbReference type="Pfam" id="PF14360">
    <property type="entry name" value="PAP2_C"/>
    <property type="match status" value="1"/>
</dbReference>
<protein>
    <recommendedName>
        <fullName evidence="2">Sphingomyelin synthase-like domain-containing protein</fullName>
    </recommendedName>
</protein>
<dbReference type="SUPFAM" id="SSF48317">
    <property type="entry name" value="Acid phosphatase/Vanadium-dependent haloperoxidase"/>
    <property type="match status" value="1"/>
</dbReference>
<dbReference type="InterPro" id="IPR036938">
    <property type="entry name" value="PAP2/HPO_sf"/>
</dbReference>
<proteinExistence type="predicted"/>
<evidence type="ECO:0000256" key="1">
    <source>
        <dbReference type="SAM" id="Phobius"/>
    </source>
</evidence>
<dbReference type="EMBL" id="BAABGQ010000006">
    <property type="protein sequence ID" value="GAA4500687.1"/>
    <property type="molecule type" value="Genomic_DNA"/>
</dbReference>
<dbReference type="Gene3D" id="1.20.144.10">
    <property type="entry name" value="Phosphatidic acid phosphatase type 2/haloperoxidase"/>
    <property type="match status" value="1"/>
</dbReference>
<keyword evidence="1" id="KW-0812">Transmembrane</keyword>
<keyword evidence="4" id="KW-1185">Reference proteome</keyword>
<comment type="caution">
    <text evidence="3">The sequence shown here is derived from an EMBL/GenBank/DDBJ whole genome shotgun (WGS) entry which is preliminary data.</text>
</comment>
<organism evidence="3 4">
    <name type="scientific">Hymenobacter ginsengisoli</name>
    <dbReference type="NCBI Taxonomy" id="1051626"/>
    <lineage>
        <taxon>Bacteria</taxon>
        <taxon>Pseudomonadati</taxon>
        <taxon>Bacteroidota</taxon>
        <taxon>Cytophagia</taxon>
        <taxon>Cytophagales</taxon>
        <taxon>Hymenobacteraceae</taxon>
        <taxon>Hymenobacter</taxon>
    </lineage>
</organism>
<feature type="domain" description="Sphingomyelin synthase-like" evidence="2">
    <location>
        <begin position="153"/>
        <end position="214"/>
    </location>
</feature>
<evidence type="ECO:0000313" key="4">
    <source>
        <dbReference type="Proteomes" id="UP001501243"/>
    </source>
</evidence>
<accession>A0ABP8QBJ1</accession>
<dbReference type="InterPro" id="IPR025749">
    <property type="entry name" value="Sphingomyelin_synth-like_dom"/>
</dbReference>
<gene>
    <name evidence="3" type="ORF">GCM10023172_21360</name>
</gene>
<feature type="transmembrane region" description="Helical" evidence="1">
    <location>
        <begin position="106"/>
        <end position="124"/>
    </location>
</feature>